<dbReference type="Proteomes" id="UP000283585">
    <property type="component" value="Unassembled WGS sequence"/>
</dbReference>
<dbReference type="EMBL" id="QRSS01000010">
    <property type="protein sequence ID" value="RGQ04524.1"/>
    <property type="molecule type" value="Genomic_DNA"/>
</dbReference>
<name>A0A174DBT6_9FIRM</name>
<reference evidence="11 12" key="1">
    <citation type="submission" date="2015-09" db="EMBL/GenBank/DDBJ databases">
        <authorList>
            <consortium name="Pathogen Informatics"/>
        </authorList>
    </citation>
    <scope>NUCLEOTIDE SEQUENCE [LARGE SCALE GENOMIC DNA]</scope>
    <source>
        <strain evidence="1 11">2789STDY5608837</strain>
        <strain evidence="2 12">2789STDY5834921</strain>
    </source>
</reference>
<dbReference type="GO" id="GO:0016874">
    <property type="term" value="F:ligase activity"/>
    <property type="evidence" value="ECO:0007669"/>
    <property type="project" value="UniProtKB-KW"/>
</dbReference>
<evidence type="ECO:0000313" key="3">
    <source>
        <dbReference type="EMBL" id="RGN87534.1"/>
    </source>
</evidence>
<dbReference type="EMBL" id="QSHL01000010">
    <property type="protein sequence ID" value="RHC04640.1"/>
    <property type="molecule type" value="Genomic_DNA"/>
</dbReference>
<dbReference type="EMBL" id="QRZI01000008">
    <property type="protein sequence ID" value="RGV63017.1"/>
    <property type="molecule type" value="Genomic_DNA"/>
</dbReference>
<sequence>MQTGEVLRREVFNLLDAAKGGRLKKLKEVNKHEIVEGVTEDYMERRVQTLLSYVKQHSPYYKEHPEWTKLEDFPVMTKGDFIEHYDEVLVDCVREQGNLYRLSTSGSTGTPFTVLCDGDKMSRVNMNFISCMELNGFRMGMKRGEFRAWIKGKNTISKWKSFKNNLIMVDISNMGDESLDKICRDIEKKKIQVLVTYSSALTALTQYIRKTGRDISRWSVEMVFSMGEALPQETYDLTKELFGFSPVRSYGNNENGFIAIQLDEDPEYTVDLYNFYPEILKLDSDEPAEPGELGRIVVTDYYNKTFPMVRYDTGDTGKMRVYYDKNGRVHAKYTEIYGRRGSLMYNTKGEPLSIHVFMNTLLKFEGTVYQAKCIQWGEKDYELLVNADRSRLDETELLAAYRHYLGEDAELRITYVDQIPIQASGKFMVCENKWNGRKQA</sequence>
<dbReference type="Proteomes" id="UP000261105">
    <property type="component" value="Unassembled WGS sequence"/>
</dbReference>
<evidence type="ECO:0000313" key="16">
    <source>
        <dbReference type="Proteomes" id="UP000283585"/>
    </source>
</evidence>
<evidence type="ECO:0000313" key="1">
    <source>
        <dbReference type="EMBL" id="CUO23172.1"/>
    </source>
</evidence>
<evidence type="ECO:0000313" key="13">
    <source>
        <dbReference type="Proteomes" id="UP000261105"/>
    </source>
</evidence>
<evidence type="ECO:0000313" key="11">
    <source>
        <dbReference type="Proteomes" id="UP000095409"/>
    </source>
</evidence>
<evidence type="ECO:0000313" key="7">
    <source>
        <dbReference type="EMBL" id="RGV63017.1"/>
    </source>
</evidence>
<dbReference type="EMBL" id="QSUZ01000009">
    <property type="protein sequence ID" value="RGN87534.1"/>
    <property type="molecule type" value="Genomic_DNA"/>
</dbReference>
<dbReference type="Proteomes" id="UP000095413">
    <property type="component" value="Unassembled WGS sequence"/>
</dbReference>
<dbReference type="EMBL" id="RCXQ01000006">
    <property type="protein sequence ID" value="RYT66929.1"/>
    <property type="molecule type" value="Genomic_DNA"/>
</dbReference>
<evidence type="ECO:0000313" key="14">
    <source>
        <dbReference type="Proteomes" id="UP000265808"/>
    </source>
</evidence>
<proteinExistence type="predicted"/>
<dbReference type="GeneID" id="79802746"/>
<dbReference type="Proteomes" id="UP000265808">
    <property type="component" value="Unassembled WGS sequence"/>
</dbReference>
<keyword evidence="1" id="KW-0436">Ligase</keyword>
<evidence type="ECO:0000313" key="19">
    <source>
        <dbReference type="Proteomes" id="UP000285897"/>
    </source>
</evidence>
<dbReference type="Proteomes" id="UP000285839">
    <property type="component" value="Unassembled WGS sequence"/>
</dbReference>
<dbReference type="Proteomes" id="UP000284242">
    <property type="component" value="Unassembled WGS sequence"/>
</dbReference>
<evidence type="ECO:0000313" key="10">
    <source>
        <dbReference type="EMBL" id="RYT66929.1"/>
    </source>
</evidence>
<evidence type="ECO:0000313" key="15">
    <source>
        <dbReference type="Proteomes" id="UP000265828"/>
    </source>
</evidence>
<evidence type="ECO:0000313" key="6">
    <source>
        <dbReference type="EMBL" id="RGS75333.1"/>
    </source>
</evidence>
<dbReference type="Proteomes" id="UP000285897">
    <property type="component" value="Unassembled WGS sequence"/>
</dbReference>
<dbReference type="PANTHER" id="PTHR36932:SF1">
    <property type="entry name" value="CAPSULAR POLYSACCHARIDE BIOSYNTHESIS PROTEIN"/>
    <property type="match status" value="1"/>
</dbReference>
<dbReference type="EMBL" id="QRUH01000010">
    <property type="protein sequence ID" value="RGR47624.1"/>
    <property type="molecule type" value="Genomic_DNA"/>
</dbReference>
<evidence type="ECO:0000313" key="12">
    <source>
        <dbReference type="Proteomes" id="UP000095413"/>
    </source>
</evidence>
<dbReference type="EMBL" id="QRVV01000008">
    <property type="protein sequence ID" value="RGS75333.1"/>
    <property type="molecule type" value="Genomic_DNA"/>
</dbReference>
<reference evidence="13 14" key="2">
    <citation type="submission" date="2018-08" db="EMBL/GenBank/DDBJ databases">
        <title>A genome reference for cultivated species of the human gut microbiota.</title>
        <authorList>
            <person name="Zou Y."/>
            <person name="Xue W."/>
            <person name="Luo G."/>
        </authorList>
    </citation>
    <scope>NUCLEOTIDE SEQUENCE [LARGE SCALE GENOMIC DNA]</scope>
    <source>
        <strain evidence="7 15">AF14-23</strain>
        <strain evidence="6 17">AF21-24</strain>
        <strain evidence="5 18">AF25-21</strain>
        <strain evidence="4 16">AF29-2BH</strain>
        <strain evidence="9 19">AF37-6AC</strain>
        <strain evidence="8 14">AM37-4AC</strain>
        <strain evidence="3 13">OM03-6</strain>
    </source>
</reference>
<reference evidence="10 20" key="3">
    <citation type="journal article" date="2019" name="Science, e1252229">
        <title>Invertible promoters mediate bacterial phase variation, antibiotic resistance, and host adaptation in the gut.</title>
        <authorList>
            <person name="Jiang X."/>
            <person name="Hall A.B."/>
            <person name="Arthur T.D."/>
            <person name="Plichta D.R."/>
            <person name="Covington C.T."/>
            <person name="Poyet M."/>
            <person name="Crothers J."/>
            <person name="Moses P.L."/>
            <person name="Tolonen A.C."/>
            <person name="Vlamakis H."/>
            <person name="Alm E.J."/>
            <person name="Xavier R.J."/>
        </authorList>
    </citation>
    <scope>NUCLEOTIDE SEQUENCE [LARGE SCALE GENOMIC DNA]</scope>
    <source>
        <strain evidence="20">af_0058</strain>
        <strain evidence="10">Af_0058</strain>
    </source>
</reference>
<evidence type="ECO:0000313" key="17">
    <source>
        <dbReference type="Proteomes" id="UP000284242"/>
    </source>
</evidence>
<dbReference type="EMBL" id="CYZD01000007">
    <property type="protein sequence ID" value="CUO23172.1"/>
    <property type="molecule type" value="Genomic_DNA"/>
</dbReference>
<evidence type="ECO:0000313" key="5">
    <source>
        <dbReference type="EMBL" id="RGR47624.1"/>
    </source>
</evidence>
<dbReference type="InterPro" id="IPR042099">
    <property type="entry name" value="ANL_N_sf"/>
</dbReference>
<dbReference type="PANTHER" id="PTHR36932">
    <property type="entry name" value="CAPSULAR POLYSACCHARIDE BIOSYNTHESIS PROTEIN"/>
    <property type="match status" value="1"/>
</dbReference>
<dbReference type="Proteomes" id="UP000095409">
    <property type="component" value="Unassembled WGS sequence"/>
</dbReference>
<dbReference type="AlphaFoldDB" id="A0A174DBT6"/>
<dbReference type="RefSeq" id="WP_005425817.1">
    <property type="nucleotide sequence ID" value="NZ_CYZD01000007.1"/>
</dbReference>
<evidence type="ECO:0000313" key="18">
    <source>
        <dbReference type="Proteomes" id="UP000285839"/>
    </source>
</evidence>
<evidence type="ECO:0000313" key="4">
    <source>
        <dbReference type="EMBL" id="RGQ04524.1"/>
    </source>
</evidence>
<organism evidence="1 11">
    <name type="scientific">Blautia obeum</name>
    <dbReference type="NCBI Taxonomy" id="40520"/>
    <lineage>
        <taxon>Bacteria</taxon>
        <taxon>Bacillati</taxon>
        <taxon>Bacillota</taxon>
        <taxon>Clostridia</taxon>
        <taxon>Lachnospirales</taxon>
        <taxon>Lachnospiraceae</taxon>
        <taxon>Blautia</taxon>
    </lineage>
</organism>
<evidence type="ECO:0000313" key="8">
    <source>
        <dbReference type="EMBL" id="RHC04640.1"/>
    </source>
</evidence>
<evidence type="ECO:0000313" key="9">
    <source>
        <dbReference type="EMBL" id="RHL46697.1"/>
    </source>
</evidence>
<dbReference type="InterPro" id="IPR053158">
    <property type="entry name" value="CapK_Type1_Caps_Biosynth"/>
</dbReference>
<dbReference type="Proteomes" id="UP000293506">
    <property type="component" value="Unassembled WGS sequence"/>
</dbReference>
<dbReference type="OrthoDB" id="580775at2"/>
<dbReference type="Gene3D" id="3.40.50.12780">
    <property type="entry name" value="N-terminal domain of ligase-like"/>
    <property type="match status" value="1"/>
</dbReference>
<evidence type="ECO:0000313" key="2">
    <source>
        <dbReference type="EMBL" id="CUP82226.1"/>
    </source>
</evidence>
<gene>
    <name evidence="9" type="ORF">DW021_10800</name>
    <name evidence="8" type="ORF">DW859_13375</name>
    <name evidence="7" type="ORF">DWW07_11970</name>
    <name evidence="6" type="ORF">DWX77_04810</name>
    <name evidence="5" type="ORF">DWY46_12325</name>
    <name evidence="4" type="ORF">DWZ12_10120</name>
    <name evidence="3" type="ORF">DXB38_08555</name>
    <name evidence="10" type="ORF">EAI82_08155</name>
    <name evidence="1" type="ORF">ERS852394_01736</name>
    <name evidence="2" type="ORF">ERS852533_02676</name>
</gene>
<accession>A0A174DBT6</accession>
<evidence type="ECO:0000313" key="20">
    <source>
        <dbReference type="Proteomes" id="UP000293506"/>
    </source>
</evidence>
<protein>
    <submittedName>
        <fullName evidence="3">Phenylacetate--CoA ligase family protein</fullName>
    </submittedName>
    <submittedName>
        <fullName evidence="1">Phenylacetate-CoA ligase</fullName>
    </submittedName>
</protein>
<dbReference type="Proteomes" id="UP000265828">
    <property type="component" value="Unassembled WGS sequence"/>
</dbReference>
<dbReference type="SUPFAM" id="SSF56801">
    <property type="entry name" value="Acetyl-CoA synthetase-like"/>
    <property type="match status" value="1"/>
</dbReference>
<dbReference type="EMBL" id="QROS01000007">
    <property type="protein sequence ID" value="RHL46697.1"/>
    <property type="molecule type" value="Genomic_DNA"/>
</dbReference>
<dbReference type="EMBL" id="CZBA01000017">
    <property type="protein sequence ID" value="CUP82226.1"/>
    <property type="molecule type" value="Genomic_DNA"/>
</dbReference>